<geneLocation type="plasmid" evidence="2">
    <name>plasmid1</name>
</geneLocation>
<evidence type="ECO:0000313" key="2">
    <source>
        <dbReference type="EMBL" id="BAY72616.1"/>
    </source>
</evidence>
<organism evidence="2 3">
    <name type="scientific">Trichormus variabilis NIES-23</name>
    <dbReference type="NCBI Taxonomy" id="1973479"/>
    <lineage>
        <taxon>Bacteria</taxon>
        <taxon>Bacillati</taxon>
        <taxon>Cyanobacteriota</taxon>
        <taxon>Cyanophyceae</taxon>
        <taxon>Nostocales</taxon>
        <taxon>Nostocaceae</taxon>
        <taxon>Trichormus</taxon>
    </lineage>
</organism>
<evidence type="ECO:0008006" key="4">
    <source>
        <dbReference type="Google" id="ProtNLM"/>
    </source>
</evidence>
<feature type="transmembrane region" description="Helical" evidence="1">
    <location>
        <begin position="273"/>
        <end position="298"/>
    </location>
</feature>
<sequence length="370" mass="39776">MYYLLAKTTGGQLATEANNNAIAVAQGFNELWERTISGEVYRNMCTIGALFAVATLTFFMIEWTKKMVAGDEQRAYTDFIWPLIVVVLLSNNGDVLGKSTLGIRNYINNVNTLLLGTTAAGLDLREAYEKAIGTEAARSAIGVTINRCKNSSLSQQEQIECLNKAKQDLKEKYPDKFGADGLFSWFTDAIDATVDAFKDFNEDVKNKKANGLDLIFSPINGFIGSAITDIITIILVGMNGAYQWGIELTMLVTALLGPVAVGGSLLPYGAKSIYTWLIGYFTVGFGKLCFNIIVGFAGQLVADSKTYQPMFFLFTIGIIAPFLSAGLAAGGGIAVLTQINKAAETYSSIAIEVTKGIVTKGGSLVGKMAK</sequence>
<feature type="transmembrane region" description="Helical" evidence="1">
    <location>
        <begin position="40"/>
        <end position="61"/>
    </location>
</feature>
<protein>
    <recommendedName>
        <fullName evidence="4">NAD/NADP transhydrogenase beta subunit</fullName>
    </recommendedName>
</protein>
<feature type="transmembrane region" description="Helical" evidence="1">
    <location>
        <begin position="214"/>
        <end position="238"/>
    </location>
</feature>
<name>A0A1Z4KUB2_ANAVA</name>
<keyword evidence="1" id="KW-0812">Transmembrane</keyword>
<dbReference type="Proteomes" id="UP000217507">
    <property type="component" value="Plasmid Plasmid1 dna"/>
</dbReference>
<feature type="transmembrane region" description="Helical" evidence="1">
    <location>
        <begin position="244"/>
        <end position="266"/>
    </location>
</feature>
<feature type="transmembrane region" description="Helical" evidence="1">
    <location>
        <begin position="310"/>
        <end position="336"/>
    </location>
</feature>
<accession>A0A1Z4KUB2</accession>
<evidence type="ECO:0000313" key="3">
    <source>
        <dbReference type="Proteomes" id="UP000217507"/>
    </source>
</evidence>
<proteinExistence type="predicted"/>
<evidence type="ECO:0000256" key="1">
    <source>
        <dbReference type="SAM" id="Phobius"/>
    </source>
</evidence>
<keyword evidence="2" id="KW-0614">Plasmid</keyword>
<dbReference type="AlphaFoldDB" id="A0A1Z4KUB2"/>
<reference evidence="2 3" key="1">
    <citation type="submission" date="2017-06" db="EMBL/GenBank/DDBJ databases">
        <title>Genome sequencing of cyanobaciteial culture collection at National Institute for Environmental Studies (NIES).</title>
        <authorList>
            <person name="Hirose Y."/>
            <person name="Shimura Y."/>
            <person name="Fujisawa T."/>
            <person name="Nakamura Y."/>
            <person name="Kawachi M."/>
        </authorList>
    </citation>
    <scope>NUCLEOTIDE SEQUENCE [LARGE SCALE GENOMIC DNA]</scope>
    <source>
        <strain evidence="2 3">NIES-23</strain>
        <plasmid evidence="3">Plasmid Plasmid1 dna</plasmid>
    </source>
</reference>
<dbReference type="EMBL" id="AP018217">
    <property type="protein sequence ID" value="BAY72616.1"/>
    <property type="molecule type" value="Genomic_DNA"/>
</dbReference>
<keyword evidence="1" id="KW-1133">Transmembrane helix</keyword>
<gene>
    <name evidence="2" type="ORF">NIES23_54440</name>
</gene>
<keyword evidence="1" id="KW-0472">Membrane</keyword>